<sequence length="181" mass="19977">MTLTGDIAADVTLDQLLAAKERRAARQREWIGRYGRPLISLTLVTPGPVKDSAPYRQLMAEAINVCEGMLTGRGWPVAARQAFWLPTGPEAFWAVGHGAGEIKAATVALEQEHPLGRLWDMDVISVHDGIIGRNFLSQAGRRCLVCDQPAHACGRSRRHPLPQLTARIKDLLEAYFVRDES</sequence>
<dbReference type="Proteomes" id="UP000294555">
    <property type="component" value="Unassembled WGS sequence"/>
</dbReference>
<dbReference type="Pfam" id="PF03802">
    <property type="entry name" value="CitX"/>
    <property type="match status" value="1"/>
</dbReference>
<keyword evidence="3" id="KW-0808">Transferase</keyword>
<evidence type="ECO:0000256" key="3">
    <source>
        <dbReference type="ARBA" id="ARBA00022679"/>
    </source>
</evidence>
<keyword evidence="7" id="KW-1185">Reference proteome</keyword>
<dbReference type="EC" id="2.7.7.61" evidence="1"/>
<protein>
    <recommendedName>
        <fullName evidence="2">Apo-citrate lyase phosphoribosyl-dephospho-CoA transferase</fullName>
        <ecNumber evidence="1">2.7.7.61</ecNumber>
    </recommendedName>
</protein>
<keyword evidence="4" id="KW-0548">Nucleotidyltransferase</keyword>
<dbReference type="NCBIfam" id="TIGR03124">
    <property type="entry name" value="citrate_citX"/>
    <property type="match status" value="1"/>
</dbReference>
<reference evidence="6 7" key="1">
    <citation type="submission" date="2019-02" db="EMBL/GenBank/DDBJ databases">
        <title>Investigation of anaerobic lignin degradation for improved lignocellulosic biofuels.</title>
        <authorList>
            <person name="Deangelis K."/>
        </authorList>
    </citation>
    <scope>NUCLEOTIDE SEQUENCE [LARGE SCALE GENOMIC DNA]</scope>
    <source>
        <strain evidence="6 7">159R</strain>
    </source>
</reference>
<evidence type="ECO:0000256" key="2">
    <source>
        <dbReference type="ARBA" id="ARBA00016314"/>
    </source>
</evidence>
<evidence type="ECO:0000313" key="7">
    <source>
        <dbReference type="Proteomes" id="UP000294555"/>
    </source>
</evidence>
<comment type="catalytic activity">
    <reaction evidence="5">
        <text>apo-[citrate lyase ACP] + 2'-(5''-triphospho-alpha-D-ribosyl)-3'-dephospho-CoA = holo-[citrate lyase ACP] + diphosphate</text>
        <dbReference type="Rhea" id="RHEA:16333"/>
        <dbReference type="Rhea" id="RHEA-COMP:10157"/>
        <dbReference type="Rhea" id="RHEA-COMP:10158"/>
        <dbReference type="ChEBI" id="CHEBI:29999"/>
        <dbReference type="ChEBI" id="CHEBI:33019"/>
        <dbReference type="ChEBI" id="CHEBI:61378"/>
        <dbReference type="ChEBI" id="CHEBI:82683"/>
        <dbReference type="EC" id="2.7.7.61"/>
    </reaction>
</comment>
<dbReference type="OrthoDB" id="3196716at2"/>
<proteinExistence type="predicted"/>
<dbReference type="GO" id="GO:0050519">
    <property type="term" value="F:holo-citrate lyase synthase activity"/>
    <property type="evidence" value="ECO:0007669"/>
    <property type="project" value="UniProtKB-EC"/>
</dbReference>
<dbReference type="AlphaFoldDB" id="A0A4R1N7E6"/>
<comment type="caution">
    <text evidence="6">The sequence shown here is derived from an EMBL/GenBank/DDBJ whole genome shotgun (WGS) entry which is preliminary data.</text>
</comment>
<organism evidence="6 7">
    <name type="scientific">Sodalis ligni</name>
    <dbReference type="NCBI Taxonomy" id="2697027"/>
    <lineage>
        <taxon>Bacteria</taxon>
        <taxon>Pseudomonadati</taxon>
        <taxon>Pseudomonadota</taxon>
        <taxon>Gammaproteobacteria</taxon>
        <taxon>Enterobacterales</taxon>
        <taxon>Bruguierivoracaceae</taxon>
        <taxon>Sodalis</taxon>
    </lineage>
</organism>
<evidence type="ECO:0000256" key="1">
    <source>
        <dbReference type="ARBA" id="ARBA00012524"/>
    </source>
</evidence>
<evidence type="ECO:0000313" key="6">
    <source>
        <dbReference type="EMBL" id="TCL03072.1"/>
    </source>
</evidence>
<name>A0A4R1N7E6_9GAMM</name>
<dbReference type="InterPro" id="IPR005551">
    <property type="entry name" value="CitX"/>
</dbReference>
<accession>A0A4R1N7E6</accession>
<dbReference type="RefSeq" id="WP_132921969.1">
    <property type="nucleotide sequence ID" value="NZ_SJOI01000001.1"/>
</dbReference>
<gene>
    <name evidence="6" type="ORF">EZJ58_1113</name>
</gene>
<dbReference type="EMBL" id="SJOI01000001">
    <property type="protein sequence ID" value="TCL03072.1"/>
    <property type="molecule type" value="Genomic_DNA"/>
</dbReference>
<dbReference type="GO" id="GO:0051191">
    <property type="term" value="P:prosthetic group biosynthetic process"/>
    <property type="evidence" value="ECO:0007669"/>
    <property type="project" value="InterPro"/>
</dbReference>
<evidence type="ECO:0000256" key="4">
    <source>
        <dbReference type="ARBA" id="ARBA00022695"/>
    </source>
</evidence>
<evidence type="ECO:0000256" key="5">
    <source>
        <dbReference type="ARBA" id="ARBA00048574"/>
    </source>
</evidence>